<comment type="caution">
    <text evidence="1">The sequence shown here is derived from an EMBL/GenBank/DDBJ whole genome shotgun (WGS) entry which is preliminary data.</text>
</comment>
<accession>A0A4R9LPP6</accession>
<protein>
    <recommendedName>
        <fullName evidence="3">SH3b domain-containing protein</fullName>
    </recommendedName>
</protein>
<dbReference type="Proteomes" id="UP000298264">
    <property type="component" value="Unassembled WGS sequence"/>
</dbReference>
<gene>
    <name evidence="1" type="ORF">EHS11_13380</name>
</gene>
<reference evidence="1" key="1">
    <citation type="journal article" date="2019" name="PLoS Negl. Trop. Dis.">
        <title>Revisiting the worldwide diversity of Leptospira species in the environment.</title>
        <authorList>
            <person name="Vincent A.T."/>
            <person name="Schiettekatte O."/>
            <person name="Bourhy P."/>
            <person name="Veyrier F.J."/>
            <person name="Picardeau M."/>
        </authorList>
    </citation>
    <scope>NUCLEOTIDE SEQUENCE [LARGE SCALE GENOMIC DNA]</scope>
    <source>
        <strain evidence="1">201400974</strain>
    </source>
</reference>
<name>A0A4R9LPP6_9LEPT</name>
<dbReference type="AlphaFoldDB" id="A0A4R9LPP6"/>
<evidence type="ECO:0000313" key="2">
    <source>
        <dbReference type="Proteomes" id="UP000298264"/>
    </source>
</evidence>
<evidence type="ECO:0000313" key="1">
    <source>
        <dbReference type="EMBL" id="TGN07930.1"/>
    </source>
</evidence>
<evidence type="ECO:0008006" key="3">
    <source>
        <dbReference type="Google" id="ProtNLM"/>
    </source>
</evidence>
<organism evidence="1 2">
    <name type="scientific">Leptospira ilyithenensis</name>
    <dbReference type="NCBI Taxonomy" id="2484901"/>
    <lineage>
        <taxon>Bacteria</taxon>
        <taxon>Pseudomonadati</taxon>
        <taxon>Spirochaetota</taxon>
        <taxon>Spirochaetia</taxon>
        <taxon>Leptospirales</taxon>
        <taxon>Leptospiraceae</taxon>
        <taxon>Leptospira</taxon>
    </lineage>
</organism>
<dbReference type="RefSeq" id="WP_135764910.1">
    <property type="nucleotide sequence ID" value="NZ_RQHV01000061.1"/>
</dbReference>
<dbReference type="EMBL" id="RQHV01000061">
    <property type="protein sequence ID" value="TGN07930.1"/>
    <property type="molecule type" value="Genomic_DNA"/>
</dbReference>
<sequence>MIRSRVFLALGIFSLLTFLLIYSFVDFREKEDKAYAYFSEKQYEEVINLYKEDSTVDSEGVLALLSESISRLERKANDSKERETALNFLKRIPKIKTIEWETNLGIYNHIEDPYFPLLKKHGTHYKRALITKISSFSKMIPKDKSTYYLLLLILEDPRGLEQTYSEALANVLGYPLDSIGEIETGFLLQTLHLLSAAPTSLFFENYFSINGKNVNLRSGPGKENKEVGKVSSPETTFCFERDNTEETLAGKTGHWVQCYFPGLGRSAWLFSGFLAKVELNQSYMDEFQKRFKSIENETRIDFEGWTGEKIPAGFYGKYIPRQREVDSGKPGFALFGSKTEKWELICRKIEGEKNYFEFSYKPTDSQTNIPLFEIRLVSSGISQPAYSIHTDKESISIGKNRYILDDRNRRENLSLHIESRKGDKLLASLRNRNTVLLPKIGSFPMDESSLKQGNSSWEVCLPQAVSPNREKAILFEIRTGVH</sequence>
<proteinExistence type="predicted"/>
<keyword evidence="2" id="KW-1185">Reference proteome</keyword>
<dbReference type="OrthoDB" id="337461at2"/>